<keyword evidence="3" id="KW-1185">Reference proteome</keyword>
<keyword evidence="1" id="KW-0175">Coiled coil</keyword>
<name>A0A917PND1_9BACI</name>
<protein>
    <submittedName>
        <fullName evidence="2">Uncharacterized protein</fullName>
    </submittedName>
</protein>
<organism evidence="2 3">
    <name type="scientific">Lentibacillus kapialis</name>
    <dbReference type="NCBI Taxonomy" id="340214"/>
    <lineage>
        <taxon>Bacteria</taxon>
        <taxon>Bacillati</taxon>
        <taxon>Bacillota</taxon>
        <taxon>Bacilli</taxon>
        <taxon>Bacillales</taxon>
        <taxon>Bacillaceae</taxon>
        <taxon>Lentibacillus</taxon>
    </lineage>
</organism>
<evidence type="ECO:0000313" key="2">
    <source>
        <dbReference type="EMBL" id="GGJ86087.1"/>
    </source>
</evidence>
<dbReference type="EMBL" id="BMNQ01000004">
    <property type="protein sequence ID" value="GGJ86087.1"/>
    <property type="molecule type" value="Genomic_DNA"/>
</dbReference>
<evidence type="ECO:0000313" key="3">
    <source>
        <dbReference type="Proteomes" id="UP000658382"/>
    </source>
</evidence>
<sequence>MTNRDQKINDLQEKVKKWHARYKNENMKTSRLLDKISQIEGNHDVVRQLEIQNTKLQAEVNSLKRQIRQNKRSV</sequence>
<gene>
    <name evidence="2" type="ORF">GCM10007063_05760</name>
</gene>
<proteinExistence type="predicted"/>
<reference evidence="2" key="2">
    <citation type="submission" date="2020-09" db="EMBL/GenBank/DDBJ databases">
        <authorList>
            <person name="Sun Q."/>
            <person name="Ohkuma M."/>
        </authorList>
    </citation>
    <scope>NUCLEOTIDE SEQUENCE</scope>
    <source>
        <strain evidence="2">JCM 12580</strain>
    </source>
</reference>
<dbReference type="RefSeq" id="WP_188631563.1">
    <property type="nucleotide sequence ID" value="NZ_BMNQ01000004.1"/>
</dbReference>
<dbReference type="Proteomes" id="UP000658382">
    <property type="component" value="Unassembled WGS sequence"/>
</dbReference>
<dbReference type="AlphaFoldDB" id="A0A917PND1"/>
<reference evidence="2" key="1">
    <citation type="journal article" date="2014" name="Int. J. Syst. Evol. Microbiol.">
        <title>Complete genome sequence of Corynebacterium casei LMG S-19264T (=DSM 44701T), isolated from a smear-ripened cheese.</title>
        <authorList>
            <consortium name="US DOE Joint Genome Institute (JGI-PGF)"/>
            <person name="Walter F."/>
            <person name="Albersmeier A."/>
            <person name="Kalinowski J."/>
            <person name="Ruckert C."/>
        </authorList>
    </citation>
    <scope>NUCLEOTIDE SEQUENCE</scope>
    <source>
        <strain evidence="2">JCM 12580</strain>
    </source>
</reference>
<comment type="caution">
    <text evidence="2">The sequence shown here is derived from an EMBL/GenBank/DDBJ whole genome shotgun (WGS) entry which is preliminary data.</text>
</comment>
<accession>A0A917PND1</accession>
<feature type="coiled-coil region" evidence="1">
    <location>
        <begin position="8"/>
        <end position="73"/>
    </location>
</feature>
<evidence type="ECO:0000256" key="1">
    <source>
        <dbReference type="SAM" id="Coils"/>
    </source>
</evidence>